<gene>
    <name evidence="1" type="ORF">DLM65_15705</name>
</gene>
<name>A0A2W5YX45_9BACT</name>
<dbReference type="EMBL" id="QHBU01000302">
    <property type="protein sequence ID" value="PZR77432.1"/>
    <property type="molecule type" value="Genomic_DNA"/>
</dbReference>
<comment type="caution">
    <text evidence="1">The sequence shown here is derived from an EMBL/GenBank/DDBJ whole genome shotgun (WGS) entry which is preliminary data.</text>
</comment>
<organism evidence="1 2">
    <name type="scientific">Candidatus Aeolococcus gillhamiae</name>
    <dbReference type="NCBI Taxonomy" id="3127015"/>
    <lineage>
        <taxon>Bacteria</taxon>
        <taxon>Bacillati</taxon>
        <taxon>Candidatus Dormiibacterota</taxon>
        <taxon>Candidatus Dormibacteria</taxon>
        <taxon>Candidatus Aeolococcales</taxon>
        <taxon>Candidatus Aeolococcaceae</taxon>
        <taxon>Candidatus Aeolococcus</taxon>
    </lineage>
</organism>
<accession>A0A2W5YX45</accession>
<protein>
    <submittedName>
        <fullName evidence="1">Uncharacterized protein</fullName>
    </submittedName>
</protein>
<proteinExistence type="predicted"/>
<dbReference type="Proteomes" id="UP000248724">
    <property type="component" value="Unassembled WGS sequence"/>
</dbReference>
<reference evidence="1 2" key="1">
    <citation type="journal article" date="2017" name="Nature">
        <title>Atmospheric trace gases support primary production in Antarctic desert surface soil.</title>
        <authorList>
            <person name="Ji M."/>
            <person name="Greening C."/>
            <person name="Vanwonterghem I."/>
            <person name="Carere C.R."/>
            <person name="Bay S.K."/>
            <person name="Steen J.A."/>
            <person name="Montgomery K."/>
            <person name="Lines T."/>
            <person name="Beardall J."/>
            <person name="van Dorst J."/>
            <person name="Snape I."/>
            <person name="Stott M.B."/>
            <person name="Hugenholtz P."/>
            <person name="Ferrari B.C."/>
        </authorList>
    </citation>
    <scope>NUCLEOTIDE SEQUENCE [LARGE SCALE GENOMIC DNA]</scope>
    <source>
        <strain evidence="1">RRmetagenome_bin12</strain>
    </source>
</reference>
<feature type="non-terminal residue" evidence="1">
    <location>
        <position position="101"/>
    </location>
</feature>
<sequence>MEPTVPTLPEITTTTNPYAVPATIDAAYVNRVLEALDAALGDVYRLVIRTRDVSPEVIDRLNAIYLNRDDVNLELQAIQRGMREGFTGFKDPVGNPKSTVT</sequence>
<dbReference type="AlphaFoldDB" id="A0A2W5YX45"/>
<evidence type="ECO:0000313" key="2">
    <source>
        <dbReference type="Proteomes" id="UP000248724"/>
    </source>
</evidence>
<evidence type="ECO:0000313" key="1">
    <source>
        <dbReference type="EMBL" id="PZR77432.1"/>
    </source>
</evidence>